<dbReference type="InterPro" id="IPR001611">
    <property type="entry name" value="Leu-rich_rpt"/>
</dbReference>
<dbReference type="VEuPathDB" id="PlasmoDB:PVX_083285"/>
<gene>
    <name evidence="3" type="ORF">PVT01_120011200</name>
</gene>
<protein>
    <submittedName>
        <fullName evidence="3">Leucine-rich repeat protein</fullName>
    </submittedName>
</protein>
<dbReference type="PANTHER" id="PTHR45973">
    <property type="entry name" value="PROTEIN PHOSPHATASE 1 REGULATORY SUBUNIT SDS22-RELATED"/>
    <property type="match status" value="1"/>
</dbReference>
<sequence length="310" mass="35763">MEYILSDQEIEREVQKNEAYYSVIELNDVLYLNNKLYRKVEALRGLHNLRTLYLNNNVLDRISGLDSCVNLIALYLNCNKISKIENLGCLTKLRILNLEDNNICAIENLENLTLLEDLNLSNNCLGSKGPAQISNLCRNEKLTILNIQNNTIEEDILKDLSELKDLSILYCMNNPMMSKCKNYRKLFVHTLKRLTFLDHKPVKEDERRCVEAFFAGGAAAEQAELERIKRERQKRHEDSVECTPCDVRVCAWVYTHVGRRIQKRIPSTPLTGSHAHTPTRSHLHPWACARALPCQTSQTPSDFRKYIMGK</sequence>
<dbReference type="AlphaFoldDB" id="A0A1G4H0S9"/>
<dbReference type="InterPro" id="IPR032675">
    <property type="entry name" value="LRR_dom_sf"/>
</dbReference>
<dbReference type="InterPro" id="IPR050576">
    <property type="entry name" value="Cilia_flagella_integrity"/>
</dbReference>
<keyword evidence="1" id="KW-0433">Leucine-rich repeat</keyword>
<dbReference type="Pfam" id="PF14580">
    <property type="entry name" value="LRR_9"/>
    <property type="match status" value="1"/>
</dbReference>
<proteinExistence type="predicted"/>
<keyword evidence="2" id="KW-0677">Repeat</keyword>
<dbReference type="SMART" id="SM00365">
    <property type="entry name" value="LRR_SD22"/>
    <property type="match status" value="3"/>
</dbReference>
<accession>A0A1G4H0S9</accession>
<dbReference type="VEuPathDB" id="PlasmoDB:PVPAM_120011500"/>
<dbReference type="VEuPathDB" id="PlasmoDB:PVP01_1207000"/>
<evidence type="ECO:0000313" key="4">
    <source>
        <dbReference type="Proteomes" id="UP000196402"/>
    </source>
</evidence>
<dbReference type="EMBL" id="LT615250">
    <property type="protein sequence ID" value="SCO68455.1"/>
    <property type="molecule type" value="Genomic_DNA"/>
</dbReference>
<name>A0A1G4H0S9_PLAVI</name>
<evidence type="ECO:0000256" key="2">
    <source>
        <dbReference type="ARBA" id="ARBA00022737"/>
    </source>
</evidence>
<reference evidence="3 4" key="1">
    <citation type="submission" date="2016-07" db="EMBL/GenBank/DDBJ databases">
        <authorList>
            <consortium name="Pathogen Informatics"/>
        </authorList>
    </citation>
    <scope>NUCLEOTIDE SEQUENCE [LARGE SCALE GENOMIC DNA]</scope>
</reference>
<organism evidence="3 4">
    <name type="scientific">Plasmodium vivax</name>
    <name type="common">malaria parasite P. vivax</name>
    <dbReference type="NCBI Taxonomy" id="5855"/>
    <lineage>
        <taxon>Eukaryota</taxon>
        <taxon>Sar</taxon>
        <taxon>Alveolata</taxon>
        <taxon>Apicomplexa</taxon>
        <taxon>Aconoidasida</taxon>
        <taxon>Haemosporida</taxon>
        <taxon>Plasmodiidae</taxon>
        <taxon>Plasmodium</taxon>
        <taxon>Plasmodium (Plasmodium)</taxon>
    </lineage>
</organism>
<dbReference type="Gene3D" id="3.80.10.10">
    <property type="entry name" value="Ribonuclease Inhibitor"/>
    <property type="match status" value="1"/>
</dbReference>
<dbReference type="VEuPathDB" id="PlasmoDB:PVW1_120021600"/>
<dbReference type="Proteomes" id="UP000196402">
    <property type="component" value="Chromosome 12"/>
</dbReference>
<evidence type="ECO:0000313" key="3">
    <source>
        <dbReference type="EMBL" id="SCO68455.1"/>
    </source>
</evidence>
<dbReference type="SUPFAM" id="SSF52075">
    <property type="entry name" value="Outer arm dynein light chain 1"/>
    <property type="match status" value="1"/>
</dbReference>
<dbReference type="eggNOG" id="KOG0531">
    <property type="taxonomic scope" value="Eukaryota"/>
</dbReference>
<dbReference type="PANTHER" id="PTHR45973:SF35">
    <property type="entry name" value="LEUCINE-RICH REPEAT-CONTAINING PROTEIN 43"/>
    <property type="match status" value="1"/>
</dbReference>
<dbReference type="PROSITE" id="PS51450">
    <property type="entry name" value="LRR"/>
    <property type="match status" value="3"/>
</dbReference>
<evidence type="ECO:0000256" key="1">
    <source>
        <dbReference type="ARBA" id="ARBA00022614"/>
    </source>
</evidence>